<dbReference type="EMBL" id="BSUJ01000001">
    <property type="protein sequence ID" value="GMA19727.1"/>
    <property type="molecule type" value="Genomic_DNA"/>
</dbReference>
<dbReference type="PANTHER" id="PTHR34580">
    <property type="match status" value="1"/>
</dbReference>
<evidence type="ECO:0000259" key="2">
    <source>
        <dbReference type="Pfam" id="PF25583"/>
    </source>
</evidence>
<keyword evidence="5" id="KW-1185">Reference proteome</keyword>
<sequence>MATSKAKQPKTPISAAKTERLLNLVIALLYTRQALTKVRIRDAVEAYHGLGDEAFARMFERDKDELRAMGIPLVTEQIDTWFEDEEGYRIDRREYALPEVRLEPDEIAVLSLASRTWSQASLAGPAARAMRKLEAAGVERDDRSLLGVDPQIRTTEPGFERAKDAVLGRRPIRFDYRKGAAGTTTRHLQPWGLARWHGRWYLTGHDVDRDAPRVFRLGRVVGPIQWAGRAGSYVVPPDHDPLAMVRTEQGAAPATRAVLRVRGGAGQLLRRRATATRALDDGWDELDLDYTSSDALVGELASHGADVLVLEPPALREAVVARLRGALGHRDGRTS</sequence>
<dbReference type="InterPro" id="IPR057727">
    <property type="entry name" value="WCX_dom"/>
</dbReference>
<evidence type="ECO:0000313" key="4">
    <source>
        <dbReference type="EMBL" id="GMA22021.1"/>
    </source>
</evidence>
<organism evidence="3 5">
    <name type="scientific">Arsenicicoccus piscis</name>
    <dbReference type="NCBI Taxonomy" id="673954"/>
    <lineage>
        <taxon>Bacteria</taxon>
        <taxon>Bacillati</taxon>
        <taxon>Actinomycetota</taxon>
        <taxon>Actinomycetes</taxon>
        <taxon>Micrococcales</taxon>
        <taxon>Intrasporangiaceae</taxon>
        <taxon>Arsenicicoccus</taxon>
    </lineage>
</organism>
<dbReference type="InterPro" id="IPR026881">
    <property type="entry name" value="WYL_dom"/>
</dbReference>
<dbReference type="PANTHER" id="PTHR34580:SF3">
    <property type="entry name" value="PROTEIN PAFB"/>
    <property type="match status" value="1"/>
</dbReference>
<dbReference type="RefSeq" id="WP_241444442.1">
    <property type="nucleotide sequence ID" value="NZ_BSUJ01000001.1"/>
</dbReference>
<gene>
    <name evidence="3" type="ORF">GCM10025862_17480</name>
    <name evidence="4" type="ORF">GCM10025862_40420</name>
</gene>
<reference evidence="5" key="2">
    <citation type="journal article" date="2019" name="Int. J. Syst. Evol. Microbiol.">
        <title>The Global Catalogue of Microorganisms (GCM) 10K type strain sequencing project: providing services to taxonomists for standard genome sequencing and annotation.</title>
        <authorList>
            <consortium name="The Broad Institute Genomics Platform"/>
            <consortium name="The Broad Institute Genome Sequencing Center for Infectious Disease"/>
            <person name="Wu L."/>
            <person name="Ma J."/>
        </authorList>
    </citation>
    <scope>NUCLEOTIDE SEQUENCE [LARGE SCALE GENOMIC DNA]</scope>
    <source>
        <strain evidence="5">NBRC 105830</strain>
    </source>
</reference>
<feature type="domain" description="WCX" evidence="2">
    <location>
        <begin position="254"/>
        <end position="327"/>
    </location>
</feature>
<dbReference type="PROSITE" id="PS52050">
    <property type="entry name" value="WYL"/>
    <property type="match status" value="1"/>
</dbReference>
<evidence type="ECO:0000259" key="1">
    <source>
        <dbReference type="Pfam" id="PF13280"/>
    </source>
</evidence>
<dbReference type="EMBL" id="BSUJ01000002">
    <property type="protein sequence ID" value="GMA22021.1"/>
    <property type="molecule type" value="Genomic_DNA"/>
</dbReference>
<feature type="domain" description="WYL" evidence="1">
    <location>
        <begin position="159"/>
        <end position="220"/>
    </location>
</feature>
<proteinExistence type="predicted"/>
<reference evidence="3" key="3">
    <citation type="submission" date="2023-02" db="EMBL/GenBank/DDBJ databases">
        <authorList>
            <person name="Sun Q."/>
            <person name="Mori K."/>
        </authorList>
    </citation>
    <scope>NUCLEOTIDE SEQUENCE</scope>
    <source>
        <strain evidence="3">NBRC 105830</strain>
    </source>
</reference>
<evidence type="ECO:0000313" key="3">
    <source>
        <dbReference type="EMBL" id="GMA19727.1"/>
    </source>
</evidence>
<protein>
    <submittedName>
        <fullName evidence="3">WYL domain-containing protein</fullName>
    </submittedName>
</protein>
<name>A0ABQ6HP20_9MICO</name>
<comment type="caution">
    <text evidence="3">The sequence shown here is derived from an EMBL/GenBank/DDBJ whole genome shotgun (WGS) entry which is preliminary data.</text>
</comment>
<dbReference type="Pfam" id="PF13280">
    <property type="entry name" value="WYL"/>
    <property type="match status" value="1"/>
</dbReference>
<accession>A0ABQ6HP20</accession>
<dbReference type="Pfam" id="PF25583">
    <property type="entry name" value="WCX"/>
    <property type="match status" value="1"/>
</dbReference>
<evidence type="ECO:0000313" key="5">
    <source>
        <dbReference type="Proteomes" id="UP001157109"/>
    </source>
</evidence>
<dbReference type="Proteomes" id="UP001157109">
    <property type="component" value="Unassembled WGS sequence"/>
</dbReference>
<reference evidence="3" key="1">
    <citation type="journal article" date="2014" name="Int. J. Syst. Evol. Microbiol.">
        <title>Complete genome of a new Firmicutes species belonging to the dominant human colonic microbiota ('Ruminococcus bicirculans') reveals two chromosomes and a selective capacity to utilize plant glucans.</title>
        <authorList>
            <consortium name="NISC Comparative Sequencing Program"/>
            <person name="Wegmann U."/>
            <person name="Louis P."/>
            <person name="Goesmann A."/>
            <person name="Henrissat B."/>
            <person name="Duncan S.H."/>
            <person name="Flint H.J."/>
        </authorList>
    </citation>
    <scope>NUCLEOTIDE SEQUENCE</scope>
    <source>
        <strain evidence="3">NBRC 105830</strain>
    </source>
</reference>
<dbReference type="InterPro" id="IPR051534">
    <property type="entry name" value="CBASS_pafABC_assoc_protein"/>
</dbReference>